<dbReference type="GO" id="GO:0007020">
    <property type="term" value="P:microtubule nucleation"/>
    <property type="evidence" value="ECO:0007669"/>
    <property type="project" value="InterPro"/>
</dbReference>
<dbReference type="InterPro" id="IPR040457">
    <property type="entry name" value="GCP_C"/>
</dbReference>
<dbReference type="InterPro" id="IPR041470">
    <property type="entry name" value="GCP_N"/>
</dbReference>
<dbReference type="InterPro" id="IPR007259">
    <property type="entry name" value="GCP"/>
</dbReference>
<protein>
    <recommendedName>
        <fullName evidence="5">Gamma-tubulin complex component</fullName>
    </recommendedName>
</protein>
<evidence type="ECO:0000256" key="4">
    <source>
        <dbReference type="ARBA" id="ARBA00023212"/>
    </source>
</evidence>
<dbReference type="InterPro" id="IPR042241">
    <property type="entry name" value="GCP_C_sf"/>
</dbReference>
<evidence type="ECO:0000313" key="9">
    <source>
        <dbReference type="Proteomes" id="UP000594454"/>
    </source>
</evidence>
<evidence type="ECO:0000256" key="1">
    <source>
        <dbReference type="ARBA" id="ARBA00010337"/>
    </source>
</evidence>
<gene>
    <name evidence="8" type="ORF">HERILL_LOCUS15804</name>
</gene>
<reference evidence="8 9" key="1">
    <citation type="submission" date="2020-11" db="EMBL/GenBank/DDBJ databases">
        <authorList>
            <person name="Wallbank WR R."/>
            <person name="Pardo Diaz C."/>
            <person name="Kozak K."/>
            <person name="Martin S."/>
            <person name="Jiggins C."/>
            <person name="Moest M."/>
            <person name="Warren A I."/>
            <person name="Generalovic N T."/>
            <person name="Byers J.R.P. K."/>
            <person name="Montejo-Kovacevich G."/>
            <person name="Yen C E."/>
        </authorList>
    </citation>
    <scope>NUCLEOTIDE SEQUENCE [LARGE SCALE GENOMIC DNA]</scope>
</reference>
<dbReference type="CDD" id="cd22572">
    <property type="entry name" value="GCP5_NTD"/>
    <property type="match status" value="1"/>
</dbReference>
<name>A0A7R8Z339_HERIL</name>
<evidence type="ECO:0000259" key="6">
    <source>
        <dbReference type="Pfam" id="PF04130"/>
    </source>
</evidence>
<sequence length="1013" mass="117745">MSAQEERQRIIRENIPKLIHSLTKFEPTDPNFQLCEQCAWYTIRNHRNLSVNSHETRRRIDGMIEKFVVGNYPQHAQHFRRLCDELIAHPLCVNHYEVDVQWAIIDFLLNVSYNPVGSIRRSRSNVEFVNLRTNEENTENDVEYWVNLLKEDCIPIDQQQCDLVDSDLSDWSECTSDVESSEITDKISSTTVEPSPEERYKAYIIKSGLTPPQKEPHYNLFDSSKSNQWLLDNVQHSWWQKHQSTTDICSANVEANFCQLWNQCVINTTTTLRKITPVSTTSEYCLLREIIWMFQEPTNCKFFALKNGNIIVNNDVSISSVTQNSLKSFLEDLIPYMQKSMELQNFVKSIYHYQSQTKAPYTYECYANGLKQLLEPFYDKMSKIEERAKAQNIGATNTILQLRQELHKDLQYLDTLHSIHSFSILDHAKYPAHICTAHLLAGLMNKFRSATCLEAANMAVSLFLLAVKSFCQIIDTWWIEGRLDDWHNEFLVEKKSAENEEVMLRLYEKCKERSFFVPQSVSNIIQKDAFLALLRDHSVQAGCTLNLLYQINKINELKSCCDFKDTLYDSFIESFHNEITSFKSEDYIMNVENDVTKSLVPKETTKQPESQDLSAQFWSFQDEFLMMAFKDLNIFEQANGDATVENTLMPDSDVDVLDILSGLNRASQIILPLEDIVVKSFANILKSRISFANSFVMNMYKNEFKILTHLQNMRKVMLLEASDVMQTFHIQLFKQIESGKVWANPFLLTVQLDDILCAKIPNMSSLFCIDISPTFKCDTTKVIDAVDELKITYEVNKQLQNIITEKNLVDYNEVFRFLLKVKWGLWTLENLQFQRKYKTRPPYAALKMIDFLMRRLEQLRFWMLYAMQCLHFYLTSHVLQSMGMKLDEKIMNCTTLSEMRTVHDSFIETVCSHCFLKPSKNNIKFGIGQLLNLIYVLRYEWASCVAEIEEEDVTNLSDEQSSDYVLSSQIDAIESTYIRCHAYLANILNNEVYAKQNSHLAGLSAAFNSSMPY</sequence>
<dbReference type="InterPro" id="IPR059169">
    <property type="entry name" value="GCP5_N_ext"/>
</dbReference>
<keyword evidence="4 5" id="KW-0206">Cytoskeleton</keyword>
<comment type="subcellular location">
    <subcellularLocation>
        <location evidence="5">Cytoplasm</location>
        <location evidence="5">Cytoskeleton</location>
        <location evidence="5">Microtubule organizing center</location>
    </subcellularLocation>
</comment>
<dbReference type="GO" id="GO:0031122">
    <property type="term" value="P:cytoplasmic microtubule organization"/>
    <property type="evidence" value="ECO:0007669"/>
    <property type="project" value="TreeGrafter"/>
</dbReference>
<feature type="domain" description="Gamma tubulin complex component C-terminal" evidence="6">
    <location>
        <begin position="707"/>
        <end position="1008"/>
    </location>
</feature>
<dbReference type="FunCoup" id="A0A7R8Z339">
    <property type="interactions" value="356"/>
</dbReference>
<dbReference type="GO" id="GO:0051225">
    <property type="term" value="P:spindle assembly"/>
    <property type="evidence" value="ECO:0007669"/>
    <property type="project" value="TreeGrafter"/>
</dbReference>
<dbReference type="AlphaFoldDB" id="A0A7R8Z339"/>
<accession>A0A7R8Z339</accession>
<dbReference type="EMBL" id="LR899014">
    <property type="protein sequence ID" value="CAD7093528.1"/>
    <property type="molecule type" value="Genomic_DNA"/>
</dbReference>
<evidence type="ECO:0000256" key="2">
    <source>
        <dbReference type="ARBA" id="ARBA00022490"/>
    </source>
</evidence>
<dbReference type="InParanoid" id="A0A7R8Z339"/>
<dbReference type="GO" id="GO:0000278">
    <property type="term" value="P:mitotic cell cycle"/>
    <property type="evidence" value="ECO:0007669"/>
    <property type="project" value="TreeGrafter"/>
</dbReference>
<keyword evidence="3 5" id="KW-0493">Microtubule</keyword>
<dbReference type="Proteomes" id="UP000594454">
    <property type="component" value="Chromosome 6"/>
</dbReference>
<keyword evidence="2 5" id="KW-0963">Cytoplasm</keyword>
<evidence type="ECO:0000259" key="7">
    <source>
        <dbReference type="Pfam" id="PF17681"/>
    </source>
</evidence>
<evidence type="ECO:0000256" key="5">
    <source>
        <dbReference type="RuleBase" id="RU363050"/>
    </source>
</evidence>
<dbReference type="GO" id="GO:0005874">
    <property type="term" value="C:microtubule"/>
    <property type="evidence" value="ECO:0007669"/>
    <property type="project" value="UniProtKB-KW"/>
</dbReference>
<dbReference type="PANTHER" id="PTHR19302">
    <property type="entry name" value="GAMMA TUBULIN COMPLEX PROTEIN"/>
    <property type="match status" value="1"/>
</dbReference>
<evidence type="ECO:0000256" key="3">
    <source>
        <dbReference type="ARBA" id="ARBA00022701"/>
    </source>
</evidence>
<feature type="domain" description="Gamma tubulin complex component protein N-terminal" evidence="7">
    <location>
        <begin position="287"/>
        <end position="515"/>
    </location>
</feature>
<dbReference type="Pfam" id="PF04130">
    <property type="entry name" value="GCP_C_terminal"/>
    <property type="match status" value="1"/>
</dbReference>
<organism evidence="8 9">
    <name type="scientific">Hermetia illucens</name>
    <name type="common">Black soldier fly</name>
    <dbReference type="NCBI Taxonomy" id="343691"/>
    <lineage>
        <taxon>Eukaryota</taxon>
        <taxon>Metazoa</taxon>
        <taxon>Ecdysozoa</taxon>
        <taxon>Arthropoda</taxon>
        <taxon>Hexapoda</taxon>
        <taxon>Insecta</taxon>
        <taxon>Pterygota</taxon>
        <taxon>Neoptera</taxon>
        <taxon>Endopterygota</taxon>
        <taxon>Diptera</taxon>
        <taxon>Brachycera</taxon>
        <taxon>Stratiomyomorpha</taxon>
        <taxon>Stratiomyidae</taxon>
        <taxon>Hermetiinae</taxon>
        <taxon>Hermetia</taxon>
    </lineage>
</organism>
<dbReference type="Gene3D" id="1.20.120.1900">
    <property type="entry name" value="Gamma-tubulin complex, C-terminal domain"/>
    <property type="match status" value="1"/>
</dbReference>
<dbReference type="Pfam" id="PF17681">
    <property type="entry name" value="GCP_N_terminal"/>
    <property type="match status" value="1"/>
</dbReference>
<comment type="similarity">
    <text evidence="1 5">Belongs to the TUBGCP family.</text>
</comment>
<dbReference type="PANTHER" id="PTHR19302:SF33">
    <property type="entry name" value="GAMMA-TUBULIN COMPLEX COMPONENT 5"/>
    <property type="match status" value="1"/>
</dbReference>
<dbReference type="GO" id="GO:0000922">
    <property type="term" value="C:spindle pole"/>
    <property type="evidence" value="ECO:0007669"/>
    <property type="project" value="InterPro"/>
</dbReference>
<dbReference type="GO" id="GO:0000930">
    <property type="term" value="C:gamma-tubulin complex"/>
    <property type="evidence" value="ECO:0007669"/>
    <property type="project" value="TreeGrafter"/>
</dbReference>
<dbReference type="GO" id="GO:0043015">
    <property type="term" value="F:gamma-tubulin binding"/>
    <property type="evidence" value="ECO:0007669"/>
    <property type="project" value="InterPro"/>
</dbReference>
<dbReference type="GO" id="GO:0051321">
    <property type="term" value="P:meiotic cell cycle"/>
    <property type="evidence" value="ECO:0007669"/>
    <property type="project" value="TreeGrafter"/>
</dbReference>
<dbReference type="OrthoDB" id="66546at2759"/>
<dbReference type="GO" id="GO:0051011">
    <property type="term" value="F:microtubule minus-end binding"/>
    <property type="evidence" value="ECO:0007669"/>
    <property type="project" value="TreeGrafter"/>
</dbReference>
<keyword evidence="9" id="KW-1185">Reference proteome</keyword>
<evidence type="ECO:0000313" key="8">
    <source>
        <dbReference type="EMBL" id="CAD7093528.1"/>
    </source>
</evidence>
<proteinExistence type="inferred from homology"/>